<keyword evidence="5" id="KW-1185">Reference proteome</keyword>
<dbReference type="SMART" id="SM00320">
    <property type="entry name" value="WD40"/>
    <property type="match status" value="4"/>
</dbReference>
<accession>A0A4Z0YEJ4</accession>
<evidence type="ECO:0000256" key="1">
    <source>
        <dbReference type="ARBA" id="ARBA00022574"/>
    </source>
</evidence>
<organism evidence="4 5">
    <name type="scientific">Xylaria hypoxylon</name>
    <dbReference type="NCBI Taxonomy" id="37992"/>
    <lineage>
        <taxon>Eukaryota</taxon>
        <taxon>Fungi</taxon>
        <taxon>Dikarya</taxon>
        <taxon>Ascomycota</taxon>
        <taxon>Pezizomycotina</taxon>
        <taxon>Sordariomycetes</taxon>
        <taxon>Xylariomycetidae</taxon>
        <taxon>Xylariales</taxon>
        <taxon>Xylariaceae</taxon>
        <taxon>Xylaria</taxon>
    </lineage>
</organism>
<proteinExistence type="predicted"/>
<dbReference type="Pfam" id="PF00400">
    <property type="entry name" value="WD40"/>
    <property type="match status" value="3"/>
</dbReference>
<dbReference type="AlphaFoldDB" id="A0A4Z0YEJ4"/>
<dbReference type="PANTHER" id="PTHR10971">
    <property type="entry name" value="MRNA EXPORT FACTOR AND BUB3"/>
    <property type="match status" value="1"/>
</dbReference>
<reference evidence="4 5" key="1">
    <citation type="submission" date="2019-03" db="EMBL/GenBank/DDBJ databases">
        <title>Draft genome sequence of Xylaria hypoxylon DSM 108379, a ubiquitous saprotrophic-parasitic fungi on hardwood.</title>
        <authorList>
            <person name="Buettner E."/>
            <person name="Leonhardt S."/>
            <person name="Gebauer A.M."/>
            <person name="Liers C."/>
            <person name="Hofrichter M."/>
            <person name="Kellner H."/>
        </authorList>
    </citation>
    <scope>NUCLEOTIDE SEQUENCE [LARGE SCALE GENOMIC DNA]</scope>
    <source>
        <strain evidence="4 5">DSM 108379</strain>
    </source>
</reference>
<dbReference type="EMBL" id="SKBN01000120">
    <property type="protein sequence ID" value="TGJ82659.1"/>
    <property type="molecule type" value="Genomic_DNA"/>
</dbReference>
<evidence type="ECO:0000313" key="4">
    <source>
        <dbReference type="EMBL" id="TGJ82659.1"/>
    </source>
</evidence>
<dbReference type="Gene3D" id="2.130.10.10">
    <property type="entry name" value="YVTN repeat-like/Quinoprotein amine dehydrogenase"/>
    <property type="match status" value="1"/>
</dbReference>
<name>A0A4Z0YEJ4_9PEZI</name>
<feature type="repeat" description="WD" evidence="3">
    <location>
        <begin position="18"/>
        <end position="59"/>
    </location>
</feature>
<dbReference type="Proteomes" id="UP000297716">
    <property type="component" value="Unassembled WGS sequence"/>
</dbReference>
<dbReference type="STRING" id="37992.A0A4Z0YEJ4"/>
<dbReference type="PRINTS" id="PR00320">
    <property type="entry name" value="GPROTEINBRPT"/>
</dbReference>
<comment type="caution">
    <text evidence="4">The sequence shown here is derived from an EMBL/GenBank/DDBJ whole genome shotgun (WGS) entry which is preliminary data.</text>
</comment>
<dbReference type="PROSITE" id="PS00678">
    <property type="entry name" value="WD_REPEATS_1"/>
    <property type="match status" value="1"/>
</dbReference>
<gene>
    <name evidence="4" type="ORF">E0Z10_g6097</name>
</gene>
<evidence type="ECO:0000313" key="5">
    <source>
        <dbReference type="Proteomes" id="UP000297716"/>
    </source>
</evidence>
<evidence type="ECO:0000256" key="3">
    <source>
        <dbReference type="PROSITE-ProRule" id="PRU00221"/>
    </source>
</evidence>
<dbReference type="SUPFAM" id="SSF50978">
    <property type="entry name" value="WD40 repeat-like"/>
    <property type="match status" value="1"/>
</dbReference>
<keyword evidence="1 3" id="KW-0853">WD repeat</keyword>
<sequence length="375" mass="40301">MLSSPSRTSSVPGDVALPSDGEDTIQSLSWSPVANHLASASWDSKVRIYDVASAGSAQGVSALSAEGPVFSCDWAKDGKTIIAGGADKKIRIMDLSTGQQDIVGSHSAPVRGVRFVDVPGTQGSIIVSGSWDKTVKFWDTRQQGAAVVTLHCDERVYSLDAKAHLAVIATADLDIHLIDLNNPTTFLSKTKSPLKHQTKAVTAFPNGEGWGTTSIEGRCGMNAVNEDDIGNVNFTFRCHREFNASTKTHNIWAVNDVQFHPVYTTTFVTAGSDGAFSFWDRVAHSRLKGYPPITSPDAAGTPPSAITTTAFNHDGSLFAYALGYDWSRGCAGNTQQTETKIMLHSVSEDDARPKSVSRLMDDAVRGDERFSCRLT</sequence>
<dbReference type="InterPro" id="IPR015943">
    <property type="entry name" value="WD40/YVTN_repeat-like_dom_sf"/>
</dbReference>
<dbReference type="PROSITE" id="PS50082">
    <property type="entry name" value="WD_REPEATS_2"/>
    <property type="match status" value="2"/>
</dbReference>
<protein>
    <submittedName>
        <fullName evidence="4">Uncharacterized protein</fullName>
    </submittedName>
</protein>
<keyword evidence="2" id="KW-0677">Repeat</keyword>
<dbReference type="InterPro" id="IPR020472">
    <property type="entry name" value="WD40_PAC1"/>
</dbReference>
<feature type="repeat" description="WD" evidence="3">
    <location>
        <begin position="103"/>
        <end position="148"/>
    </location>
</feature>
<dbReference type="PROSITE" id="PS50294">
    <property type="entry name" value="WD_REPEATS_REGION"/>
    <property type="match status" value="1"/>
</dbReference>
<dbReference type="InterPro" id="IPR001680">
    <property type="entry name" value="WD40_rpt"/>
</dbReference>
<evidence type="ECO:0000256" key="2">
    <source>
        <dbReference type="ARBA" id="ARBA00022737"/>
    </source>
</evidence>
<dbReference type="OrthoDB" id="256303at2759"/>
<dbReference type="InterPro" id="IPR036322">
    <property type="entry name" value="WD40_repeat_dom_sf"/>
</dbReference>
<dbReference type="InterPro" id="IPR019775">
    <property type="entry name" value="WD40_repeat_CS"/>
</dbReference>